<evidence type="ECO:0000256" key="4">
    <source>
        <dbReference type="ARBA" id="ARBA00022989"/>
    </source>
</evidence>
<dbReference type="GO" id="GO:0022857">
    <property type="term" value="F:transmembrane transporter activity"/>
    <property type="evidence" value="ECO:0007669"/>
    <property type="project" value="InterPro"/>
</dbReference>
<gene>
    <name evidence="8" type="ORF">FCS05_06660</name>
    <name evidence="7" type="ORF">HNQ10_001800</name>
</gene>
<dbReference type="AlphaFoldDB" id="A0AAJ5F5R5"/>
<dbReference type="GO" id="GO:0005886">
    <property type="term" value="C:plasma membrane"/>
    <property type="evidence" value="ECO:0007669"/>
    <property type="project" value="UniProtKB-SubCell"/>
</dbReference>
<evidence type="ECO:0000313" key="7">
    <source>
        <dbReference type="EMBL" id="MBB5294979.1"/>
    </source>
</evidence>
<dbReference type="Proteomes" id="UP000308000">
    <property type="component" value="Unassembled WGS sequence"/>
</dbReference>
<proteinExistence type="predicted"/>
<keyword evidence="4 6" id="KW-1133">Transmembrane helix</keyword>
<protein>
    <submittedName>
        <fullName evidence="8">ABC transporter permease</fullName>
    </submittedName>
    <submittedName>
        <fullName evidence="7">Ribose transport system permease protein</fullName>
    </submittedName>
</protein>
<name>A0AAJ5F5R5_9DEIO</name>
<feature type="transmembrane region" description="Helical" evidence="6">
    <location>
        <begin position="221"/>
        <end position="244"/>
    </location>
</feature>
<feature type="transmembrane region" description="Helical" evidence="6">
    <location>
        <begin position="168"/>
        <end position="190"/>
    </location>
</feature>
<dbReference type="PANTHER" id="PTHR32196:SF72">
    <property type="entry name" value="RIBOSE IMPORT PERMEASE PROTEIN RBSC"/>
    <property type="match status" value="1"/>
</dbReference>
<feature type="transmembrane region" description="Helical" evidence="6">
    <location>
        <begin position="79"/>
        <end position="95"/>
    </location>
</feature>
<keyword evidence="3 6" id="KW-0812">Transmembrane</keyword>
<evidence type="ECO:0000256" key="6">
    <source>
        <dbReference type="SAM" id="Phobius"/>
    </source>
</evidence>
<sequence>MSLLNPPRELARDRRARAVSLLQRYGVLVALALLILFGALRYPGFLSAYNVFTVLGYNSMFGLIALGMTFVIMTGGIDLSVGSIAAFASVIGALLSPHGLWPALLGAVAAATLLGLVNGLLIAYARILPFITTLAMLLAARGLALLFANNQSVSVDYDHGFTALGQGNVGGVPFTAVLLGVAYVLGALLLRATPFGRHVLAVGGNEEAARLMGLNVERVKVLVYTLSGALAGLAGVILASQFGAGQPTEGLGWELTAIAAVVVGGTLLTGGLGSVGSTLVGVLLLGIIFNILNFENGRGTISLSAYWQSVIRGAFLLLVVVLQNRLTRRAAGGGS</sequence>
<evidence type="ECO:0000256" key="1">
    <source>
        <dbReference type="ARBA" id="ARBA00004651"/>
    </source>
</evidence>
<dbReference type="RefSeq" id="WP_129119657.1">
    <property type="nucleotide sequence ID" value="NZ_BSUI01000017.1"/>
</dbReference>
<accession>A0AAJ5F5R5</accession>
<evidence type="ECO:0000313" key="9">
    <source>
        <dbReference type="Proteomes" id="UP000308000"/>
    </source>
</evidence>
<reference evidence="7 10" key="2">
    <citation type="submission" date="2020-08" db="EMBL/GenBank/DDBJ databases">
        <title>Genomic Encyclopedia of Type Strains, Phase IV (KMG-IV): sequencing the most valuable type-strain genomes for metagenomic binning, comparative biology and taxonomic classification.</title>
        <authorList>
            <person name="Goeker M."/>
        </authorList>
    </citation>
    <scope>NUCLEOTIDE SEQUENCE [LARGE SCALE GENOMIC DNA]</scope>
    <source>
        <strain evidence="7 10">DSM 105434</strain>
    </source>
</reference>
<evidence type="ECO:0000256" key="2">
    <source>
        <dbReference type="ARBA" id="ARBA00022475"/>
    </source>
</evidence>
<feature type="transmembrane region" description="Helical" evidence="6">
    <location>
        <begin position="48"/>
        <end position="72"/>
    </location>
</feature>
<evidence type="ECO:0000313" key="8">
    <source>
        <dbReference type="EMBL" id="TLK28855.1"/>
    </source>
</evidence>
<evidence type="ECO:0000313" key="10">
    <source>
        <dbReference type="Proteomes" id="UP000536909"/>
    </source>
</evidence>
<dbReference type="Proteomes" id="UP000536909">
    <property type="component" value="Unassembled WGS sequence"/>
</dbReference>
<dbReference type="PANTHER" id="PTHR32196">
    <property type="entry name" value="ABC TRANSPORTER PERMEASE PROTEIN YPHD-RELATED-RELATED"/>
    <property type="match status" value="1"/>
</dbReference>
<reference evidence="8 9" key="1">
    <citation type="submission" date="2019-04" db="EMBL/GenBank/DDBJ databases">
        <title>Deinococcus metalilatus MA1002 mutant No.5.</title>
        <authorList>
            <person name="Park W."/>
            <person name="Park C."/>
        </authorList>
    </citation>
    <scope>NUCLEOTIDE SEQUENCE [LARGE SCALE GENOMIC DNA]</scope>
    <source>
        <strain evidence="8 9">MA1002-m5</strain>
    </source>
</reference>
<evidence type="ECO:0000256" key="3">
    <source>
        <dbReference type="ARBA" id="ARBA00022692"/>
    </source>
</evidence>
<keyword evidence="5 6" id="KW-0472">Membrane</keyword>
<dbReference type="CDD" id="cd06579">
    <property type="entry name" value="TM_PBP1_transp_AraH_like"/>
    <property type="match status" value="1"/>
</dbReference>
<dbReference type="EMBL" id="JACHFV010000005">
    <property type="protein sequence ID" value="MBB5294979.1"/>
    <property type="molecule type" value="Genomic_DNA"/>
</dbReference>
<feature type="transmembrane region" description="Helical" evidence="6">
    <location>
        <begin position="101"/>
        <end position="121"/>
    </location>
</feature>
<dbReference type="Pfam" id="PF02653">
    <property type="entry name" value="BPD_transp_2"/>
    <property type="match status" value="1"/>
</dbReference>
<dbReference type="InterPro" id="IPR001851">
    <property type="entry name" value="ABC_transp_permease"/>
</dbReference>
<keyword evidence="10" id="KW-1185">Reference proteome</keyword>
<comment type="caution">
    <text evidence="8">The sequence shown here is derived from an EMBL/GenBank/DDBJ whole genome shotgun (WGS) entry which is preliminary data.</text>
</comment>
<comment type="subcellular location">
    <subcellularLocation>
        <location evidence="1">Cell membrane</location>
        <topology evidence="1">Multi-pass membrane protein</topology>
    </subcellularLocation>
</comment>
<feature type="transmembrane region" description="Helical" evidence="6">
    <location>
        <begin position="275"/>
        <end position="293"/>
    </location>
</feature>
<dbReference type="EMBL" id="VBRC01000004">
    <property type="protein sequence ID" value="TLK28855.1"/>
    <property type="molecule type" value="Genomic_DNA"/>
</dbReference>
<keyword evidence="2" id="KW-1003">Cell membrane</keyword>
<organism evidence="8 9">
    <name type="scientific">Deinococcus metallilatus</name>
    <dbReference type="NCBI Taxonomy" id="1211322"/>
    <lineage>
        <taxon>Bacteria</taxon>
        <taxon>Thermotogati</taxon>
        <taxon>Deinococcota</taxon>
        <taxon>Deinococci</taxon>
        <taxon>Deinococcales</taxon>
        <taxon>Deinococcaceae</taxon>
        <taxon>Deinococcus</taxon>
    </lineage>
</organism>
<feature type="transmembrane region" description="Helical" evidence="6">
    <location>
        <begin position="128"/>
        <end position="148"/>
    </location>
</feature>
<feature type="transmembrane region" description="Helical" evidence="6">
    <location>
        <begin position="21"/>
        <end position="42"/>
    </location>
</feature>
<evidence type="ECO:0000256" key="5">
    <source>
        <dbReference type="ARBA" id="ARBA00023136"/>
    </source>
</evidence>